<keyword evidence="2" id="KW-1185">Reference proteome</keyword>
<dbReference type="EMBL" id="LRGB01000868">
    <property type="protein sequence ID" value="KZS15524.1"/>
    <property type="molecule type" value="Genomic_DNA"/>
</dbReference>
<accession>A0A164YRN9</accession>
<proteinExistence type="predicted"/>
<sequence>MRLLTSLPVTRPVLKAKSTVYPLDIDGQASSGLQVRLFVFSGKCEPSSQ</sequence>
<comment type="caution">
    <text evidence="1">The sequence shown here is derived from an EMBL/GenBank/DDBJ whole genome shotgun (WGS) entry which is preliminary data.</text>
</comment>
<evidence type="ECO:0000313" key="1">
    <source>
        <dbReference type="EMBL" id="KZS15524.1"/>
    </source>
</evidence>
<organism evidence="1 2">
    <name type="scientific">Daphnia magna</name>
    <dbReference type="NCBI Taxonomy" id="35525"/>
    <lineage>
        <taxon>Eukaryota</taxon>
        <taxon>Metazoa</taxon>
        <taxon>Ecdysozoa</taxon>
        <taxon>Arthropoda</taxon>
        <taxon>Crustacea</taxon>
        <taxon>Branchiopoda</taxon>
        <taxon>Diplostraca</taxon>
        <taxon>Cladocera</taxon>
        <taxon>Anomopoda</taxon>
        <taxon>Daphniidae</taxon>
        <taxon>Daphnia</taxon>
    </lineage>
</organism>
<reference evidence="1 2" key="1">
    <citation type="submission" date="2016-03" db="EMBL/GenBank/DDBJ databases">
        <title>EvidentialGene: Evidence-directed Construction of Genes on Genomes.</title>
        <authorList>
            <person name="Gilbert D.G."/>
            <person name="Choi J.-H."/>
            <person name="Mockaitis K."/>
            <person name="Colbourne J."/>
            <person name="Pfrender M."/>
        </authorList>
    </citation>
    <scope>NUCLEOTIDE SEQUENCE [LARGE SCALE GENOMIC DNA]</scope>
    <source>
        <strain evidence="1 2">Xinb3</strain>
        <tissue evidence="1">Complete organism</tissue>
    </source>
</reference>
<protein>
    <submittedName>
        <fullName evidence="1">Uncharacterized protein</fullName>
    </submittedName>
</protein>
<name>A0A164YRN9_9CRUS</name>
<dbReference type="Proteomes" id="UP000076858">
    <property type="component" value="Unassembled WGS sequence"/>
</dbReference>
<dbReference type="AlphaFoldDB" id="A0A164YRN9"/>
<gene>
    <name evidence="1" type="ORF">APZ42_018723</name>
</gene>
<evidence type="ECO:0000313" key="2">
    <source>
        <dbReference type="Proteomes" id="UP000076858"/>
    </source>
</evidence>